<reference evidence="1 2" key="1">
    <citation type="submission" date="2020-05" db="EMBL/GenBank/DDBJ databases">
        <title>Complete closed genome sequence of Defluviicoccus vanus.</title>
        <authorList>
            <person name="Bessarab I."/>
            <person name="Arumugam K."/>
            <person name="Maszenan A.M."/>
            <person name="Seviour R.J."/>
            <person name="Williams R.B."/>
        </authorList>
    </citation>
    <scope>NUCLEOTIDE SEQUENCE [LARGE SCALE GENOMIC DNA]</scope>
    <source>
        <strain evidence="1 2">Ben 114</strain>
    </source>
</reference>
<sequence length="218" mass="23971">MIEKQGLEPALRRVAEMVRTPEKVDSVTTLRRIEAEGATLRFVFDVTVDAAQIPESMRAAMTSNACNRPALRPALASGATIEWVYVGRGSGAIGTIKVTELDCAGRTPRQEPTKDEVLREKIVGSWSEGISPYTIATFSQGGGYKGVAYSTSEKRDMLLSGEGTWWIKDGVLYSKVNKMNPPTFPLDKVYVDKIVDISDETMTLIDMSGQKYTKTKIP</sequence>
<dbReference type="KEGG" id="dvn:HQ394_06120"/>
<name>A0A7H1MZW8_9PROT</name>
<organism evidence="1 2">
    <name type="scientific">Defluviicoccus vanus</name>
    <dbReference type="NCBI Taxonomy" id="111831"/>
    <lineage>
        <taxon>Bacteria</taxon>
        <taxon>Pseudomonadati</taxon>
        <taxon>Pseudomonadota</taxon>
        <taxon>Alphaproteobacteria</taxon>
        <taxon>Rhodospirillales</taxon>
        <taxon>Rhodospirillaceae</taxon>
        <taxon>Defluviicoccus</taxon>
    </lineage>
</organism>
<accession>A0A7H1MZW8</accession>
<dbReference type="EMBL" id="CP053923">
    <property type="protein sequence ID" value="QNT69004.1"/>
    <property type="molecule type" value="Genomic_DNA"/>
</dbReference>
<gene>
    <name evidence="1" type="ORF">HQ394_06120</name>
</gene>
<protein>
    <submittedName>
        <fullName evidence="1">Uncharacterized protein</fullName>
    </submittedName>
</protein>
<evidence type="ECO:0000313" key="1">
    <source>
        <dbReference type="EMBL" id="QNT69004.1"/>
    </source>
</evidence>
<dbReference type="AlphaFoldDB" id="A0A7H1MZW8"/>
<proteinExistence type="predicted"/>
<dbReference type="Proteomes" id="UP000516369">
    <property type="component" value="Chromosome"/>
</dbReference>
<dbReference type="Gene3D" id="3.30.300.250">
    <property type="match status" value="1"/>
</dbReference>
<keyword evidence="2" id="KW-1185">Reference proteome</keyword>
<evidence type="ECO:0000313" key="2">
    <source>
        <dbReference type="Proteomes" id="UP000516369"/>
    </source>
</evidence>